<evidence type="ECO:0000313" key="2">
    <source>
        <dbReference type="Proteomes" id="UP001154282"/>
    </source>
</evidence>
<evidence type="ECO:0000313" key="1">
    <source>
        <dbReference type="EMBL" id="CAI0474067.1"/>
    </source>
</evidence>
<organism evidence="1 2">
    <name type="scientific">Linum tenue</name>
    <dbReference type="NCBI Taxonomy" id="586396"/>
    <lineage>
        <taxon>Eukaryota</taxon>
        <taxon>Viridiplantae</taxon>
        <taxon>Streptophyta</taxon>
        <taxon>Embryophyta</taxon>
        <taxon>Tracheophyta</taxon>
        <taxon>Spermatophyta</taxon>
        <taxon>Magnoliopsida</taxon>
        <taxon>eudicotyledons</taxon>
        <taxon>Gunneridae</taxon>
        <taxon>Pentapetalae</taxon>
        <taxon>rosids</taxon>
        <taxon>fabids</taxon>
        <taxon>Malpighiales</taxon>
        <taxon>Linaceae</taxon>
        <taxon>Linum</taxon>
    </lineage>
</organism>
<reference evidence="1" key="1">
    <citation type="submission" date="2022-08" db="EMBL/GenBank/DDBJ databases">
        <authorList>
            <person name="Gutierrez-Valencia J."/>
        </authorList>
    </citation>
    <scope>NUCLEOTIDE SEQUENCE</scope>
</reference>
<proteinExistence type="predicted"/>
<dbReference type="EMBL" id="CAMGYJ010000009">
    <property type="protein sequence ID" value="CAI0474067.1"/>
    <property type="molecule type" value="Genomic_DNA"/>
</dbReference>
<name>A0AAV0PS48_9ROSI</name>
<sequence>MVFNIYVPCIISHLVELLNSFAGHVRCLHNSPVVESSCHQSTSLSCHNQLA</sequence>
<protein>
    <submittedName>
        <fullName evidence="1">Uncharacterized protein</fullName>
    </submittedName>
</protein>
<gene>
    <name evidence="1" type="ORF">LITE_LOCUS39883</name>
</gene>
<comment type="caution">
    <text evidence="1">The sequence shown here is derived from an EMBL/GenBank/DDBJ whole genome shotgun (WGS) entry which is preliminary data.</text>
</comment>
<keyword evidence="2" id="KW-1185">Reference proteome</keyword>
<dbReference type="AlphaFoldDB" id="A0AAV0PS48"/>
<dbReference type="Proteomes" id="UP001154282">
    <property type="component" value="Unassembled WGS sequence"/>
</dbReference>
<accession>A0AAV0PS48</accession>